<proteinExistence type="predicted"/>
<keyword evidence="2" id="KW-1185">Reference proteome</keyword>
<dbReference type="Proteomes" id="UP000249057">
    <property type="component" value="Unassembled WGS sequence"/>
</dbReference>
<protein>
    <submittedName>
        <fullName evidence="1">Uncharacterized protein</fullName>
    </submittedName>
</protein>
<gene>
    <name evidence="1" type="ORF">BO95DRAFT_515445</name>
</gene>
<evidence type="ECO:0000313" key="2">
    <source>
        <dbReference type="Proteomes" id="UP000249057"/>
    </source>
</evidence>
<name>A0ACD1G5Z5_9EURO</name>
<dbReference type="EMBL" id="KZ825352">
    <property type="protein sequence ID" value="RAH44645.1"/>
    <property type="molecule type" value="Genomic_DNA"/>
</dbReference>
<evidence type="ECO:0000313" key="1">
    <source>
        <dbReference type="EMBL" id="RAH44645.1"/>
    </source>
</evidence>
<sequence length="439" mass="47985">MASQSTAPNRTSPPSEEQATATAPAAASAIAPLTARATPTAAVNPMAFTPVNRPSTPPSQILPSNPPTPAASARPRYRLPRTLPGQPYPAPETLTQMLPPALTQTLSHPVNPQAPATPGTPGTPSLSPTPTRRARRHRPALPSTPPAPAPPSKPPRTPRTPRTPKQNAPPPPPPEILTLSREIHTLPAKCPSGKGYDAGSPIRCVHKEPERYICMSPVGWARPHCQRVFPSLVHLRRHHRVIHGPKTQTCGRCGRHFYGKLSWDLHLFRVHGLPLGGPGIEDLEEGGKGVKVALEEPVIKVEGVEEEGMGVRMVVEEPELEVKVEVVEEKEEEMSLGGVQKEEKGMDTHGVQQVQMEEDVGMEDEEMELEEGEILEVELEEGEIREEMDLEEDGAVFEAEHDAVPTPRSYHPIYGFYRPTFSDETLDKAEGKEIQPVWP</sequence>
<accession>A0ACD1G5Z5</accession>
<reference evidence="1" key="1">
    <citation type="submission" date="2018-02" db="EMBL/GenBank/DDBJ databases">
        <title>The genomes of Aspergillus section Nigri reveals drivers in fungal speciation.</title>
        <authorList>
            <consortium name="DOE Joint Genome Institute"/>
            <person name="Vesth T.C."/>
            <person name="Nybo J."/>
            <person name="Theobald S."/>
            <person name="Brandl J."/>
            <person name="Frisvad J.C."/>
            <person name="Nielsen K.F."/>
            <person name="Lyhne E.K."/>
            <person name="Kogle M.E."/>
            <person name="Kuo A."/>
            <person name="Riley R."/>
            <person name="Clum A."/>
            <person name="Nolan M."/>
            <person name="Lipzen A."/>
            <person name="Salamov A."/>
            <person name="Henrissat B."/>
            <person name="Wiebenga A."/>
            <person name="De vries R.P."/>
            <person name="Grigoriev I.V."/>
            <person name="Mortensen U.H."/>
            <person name="Andersen M.R."/>
            <person name="Baker S.E."/>
        </authorList>
    </citation>
    <scope>NUCLEOTIDE SEQUENCE</scope>
    <source>
        <strain evidence="1">CBS 621.78</strain>
    </source>
</reference>
<organism evidence="1 2">
    <name type="scientific">Aspergillus brunneoviolaceus CBS 621.78</name>
    <dbReference type="NCBI Taxonomy" id="1450534"/>
    <lineage>
        <taxon>Eukaryota</taxon>
        <taxon>Fungi</taxon>
        <taxon>Dikarya</taxon>
        <taxon>Ascomycota</taxon>
        <taxon>Pezizomycotina</taxon>
        <taxon>Eurotiomycetes</taxon>
        <taxon>Eurotiomycetidae</taxon>
        <taxon>Eurotiales</taxon>
        <taxon>Aspergillaceae</taxon>
        <taxon>Aspergillus</taxon>
        <taxon>Aspergillus subgen. Circumdati</taxon>
    </lineage>
</organism>